<dbReference type="PANTHER" id="PTHR42698:SF1">
    <property type="entry name" value="GTPASE ERA, MITOCHONDRIAL"/>
    <property type="match status" value="1"/>
</dbReference>
<protein>
    <recommendedName>
        <fullName evidence="2">GTPase Era</fullName>
    </recommendedName>
</protein>
<evidence type="ECO:0000256" key="2">
    <source>
        <dbReference type="ARBA" id="ARBA00020484"/>
    </source>
</evidence>
<gene>
    <name evidence="4" type="ORF">ABNO52_00165</name>
</gene>
<dbReference type="GO" id="GO:0019843">
    <property type="term" value="F:rRNA binding"/>
    <property type="evidence" value="ECO:0007669"/>
    <property type="project" value="TreeGrafter"/>
</dbReference>
<proteinExistence type="inferred from homology"/>
<evidence type="ECO:0000256" key="1">
    <source>
        <dbReference type="ARBA" id="ARBA00007921"/>
    </source>
</evidence>
<dbReference type="InterPro" id="IPR027417">
    <property type="entry name" value="P-loop_NTPase"/>
</dbReference>
<evidence type="ECO:0000313" key="4">
    <source>
        <dbReference type="EMBL" id="XBT18208.1"/>
    </source>
</evidence>
<dbReference type="GO" id="GO:0000028">
    <property type="term" value="P:ribosomal small subunit assembly"/>
    <property type="evidence" value="ECO:0007669"/>
    <property type="project" value="TreeGrafter"/>
</dbReference>
<evidence type="ECO:0000259" key="3">
    <source>
        <dbReference type="Pfam" id="PF01926"/>
    </source>
</evidence>
<reference evidence="4" key="1">
    <citation type="submission" date="2024-06" db="EMBL/GenBank/DDBJ databases">
        <title>Diversity, functionality, and evolutionary history of bacterial symbionts in false click beetles (Coleoptera, Throscidae).</title>
        <authorList>
            <person name="Wierz J.C."/>
            <person name="Malm H."/>
            <person name="Kaltenpoth M."/>
            <person name="Engl T."/>
        </authorList>
    </citation>
    <scope>NUCLEOTIDE SEQUENCE</scope>
    <source>
        <strain evidence="4">Tser</strain>
    </source>
</reference>
<dbReference type="Gene3D" id="3.40.50.300">
    <property type="entry name" value="P-loop containing nucleotide triphosphate hydrolases"/>
    <property type="match status" value="1"/>
</dbReference>
<organism evidence="4">
    <name type="scientific">Candidatus Shikimatogenerans sp. Tser</name>
    <dbReference type="NCBI Taxonomy" id="3158568"/>
    <lineage>
        <taxon>Bacteria</taxon>
        <taxon>Pseudomonadati</taxon>
        <taxon>Bacteroidota</taxon>
        <taxon>Flavobacteriia</taxon>
        <taxon>Flavobacteriales</taxon>
        <taxon>Candidatus Shikimatogenerans</taxon>
    </lineage>
</organism>
<dbReference type="GO" id="GO:0043024">
    <property type="term" value="F:ribosomal small subunit binding"/>
    <property type="evidence" value="ECO:0007669"/>
    <property type="project" value="TreeGrafter"/>
</dbReference>
<feature type="domain" description="G" evidence="3">
    <location>
        <begin position="7"/>
        <end position="116"/>
    </location>
</feature>
<comment type="similarity">
    <text evidence="1">Belongs to the TRAFAC class TrmE-Era-EngA-EngB-Septin-like GTPase superfamily. Era GTPase family.</text>
</comment>
<dbReference type="InterPro" id="IPR005662">
    <property type="entry name" value="GTPase_Era-like"/>
</dbReference>
<dbReference type="Pfam" id="PF01926">
    <property type="entry name" value="MMR_HSR1"/>
    <property type="match status" value="1"/>
</dbReference>
<name>A0AAU7QQV7_9FLAO</name>
<dbReference type="SUPFAM" id="SSF52540">
    <property type="entry name" value="P-loop containing nucleoside triphosphate hydrolases"/>
    <property type="match status" value="1"/>
</dbReference>
<dbReference type="EMBL" id="CP157893">
    <property type="protein sequence ID" value="XBT18208.1"/>
    <property type="molecule type" value="Genomic_DNA"/>
</dbReference>
<dbReference type="GO" id="GO:0005525">
    <property type="term" value="F:GTP binding"/>
    <property type="evidence" value="ECO:0007669"/>
    <property type="project" value="InterPro"/>
</dbReference>
<sequence length="131" mass="15305">MFKSGYINLIGNINTGKSSLINKLIKNKLLIVSGRPQSTIDRILCILNNKKYQIIFSDIPGFNPKFNFFVKESLLDADILLYIVIPSYKEKITSYKKKIINYINNNNIFTYLIINKIDIYNKQKIKFTKLF</sequence>
<dbReference type="InterPro" id="IPR005225">
    <property type="entry name" value="Small_GTP-bd"/>
</dbReference>
<dbReference type="InterPro" id="IPR006073">
    <property type="entry name" value="GTP-bd"/>
</dbReference>
<dbReference type="PANTHER" id="PTHR42698">
    <property type="entry name" value="GTPASE ERA"/>
    <property type="match status" value="1"/>
</dbReference>
<accession>A0AAU7QQV7</accession>
<dbReference type="NCBIfam" id="TIGR00231">
    <property type="entry name" value="small_GTP"/>
    <property type="match status" value="1"/>
</dbReference>
<dbReference type="AlphaFoldDB" id="A0AAU7QQV7"/>